<evidence type="ECO:0000313" key="2">
    <source>
        <dbReference type="Proteomes" id="UP001291653"/>
    </source>
</evidence>
<protein>
    <submittedName>
        <fullName evidence="1">Uncharacterized protein</fullName>
    </submittedName>
</protein>
<dbReference type="Proteomes" id="UP001291653">
    <property type="component" value="Unassembled WGS sequence"/>
</dbReference>
<sequence>MERSLLSVRAALVLALAVLAGIGAGVLTALAGDGAARSVLYGLAAAGVAVPFFDRLVEPGVPQDAGRGPAAGGGGDD</sequence>
<evidence type="ECO:0000313" key="1">
    <source>
        <dbReference type="EMBL" id="GLF99834.1"/>
    </source>
</evidence>
<accession>A0ABQ5PB85</accession>
<dbReference type="RefSeq" id="WP_323451762.1">
    <property type="nucleotide sequence ID" value="NZ_BSBI01000024.1"/>
</dbReference>
<organism evidence="1 2">
    <name type="scientific">Streptomyces yaizuensis</name>
    <dbReference type="NCBI Taxonomy" id="2989713"/>
    <lineage>
        <taxon>Bacteria</taxon>
        <taxon>Bacillati</taxon>
        <taxon>Actinomycetota</taxon>
        <taxon>Actinomycetes</taxon>
        <taxon>Kitasatosporales</taxon>
        <taxon>Streptomycetaceae</taxon>
        <taxon>Streptomyces</taxon>
    </lineage>
</organism>
<keyword evidence="2" id="KW-1185">Reference proteome</keyword>
<name>A0ABQ5PB85_9ACTN</name>
<dbReference type="EMBL" id="BSBI01000024">
    <property type="protein sequence ID" value="GLF99834.1"/>
    <property type="molecule type" value="Genomic_DNA"/>
</dbReference>
<comment type="caution">
    <text evidence="1">The sequence shown here is derived from an EMBL/GenBank/DDBJ whole genome shotgun (WGS) entry which is preliminary data.</text>
</comment>
<reference evidence="1 2" key="1">
    <citation type="submission" date="2022-10" db="EMBL/GenBank/DDBJ databases">
        <title>Draft genome sequence of Streptomyces sp. YSPA8.</title>
        <authorList>
            <person name="Moriuchi R."/>
            <person name="Dohra H."/>
            <person name="Yamamura H."/>
            <person name="Kodani S."/>
        </authorList>
    </citation>
    <scope>NUCLEOTIDE SEQUENCE [LARGE SCALE GENOMIC DNA]</scope>
    <source>
        <strain evidence="1 2">YSPA8</strain>
    </source>
</reference>
<proteinExistence type="predicted"/>
<gene>
    <name evidence="1" type="ORF">SYYSPA8_36075</name>
</gene>